<protein>
    <submittedName>
        <fullName evidence="2">AAA family ATPase</fullName>
    </submittedName>
</protein>
<evidence type="ECO:0000313" key="2">
    <source>
        <dbReference type="EMBL" id="MBI3014118.1"/>
    </source>
</evidence>
<dbReference type="Gene3D" id="3.40.50.300">
    <property type="entry name" value="P-loop containing nucleotide triphosphate hydrolases"/>
    <property type="match status" value="1"/>
</dbReference>
<dbReference type="InterPro" id="IPR052026">
    <property type="entry name" value="ExeA_AAA_ATPase_DNA-bind"/>
</dbReference>
<evidence type="ECO:0000313" key="3">
    <source>
        <dbReference type="Proteomes" id="UP000741360"/>
    </source>
</evidence>
<dbReference type="GO" id="GO:0016887">
    <property type="term" value="F:ATP hydrolysis activity"/>
    <property type="evidence" value="ECO:0007669"/>
    <property type="project" value="InterPro"/>
</dbReference>
<dbReference type="GO" id="GO:0016491">
    <property type="term" value="F:oxidoreductase activity"/>
    <property type="evidence" value="ECO:0007669"/>
    <property type="project" value="InterPro"/>
</dbReference>
<dbReference type="PROSITE" id="PS00059">
    <property type="entry name" value="ADH_ZINC"/>
    <property type="match status" value="1"/>
</dbReference>
<dbReference type="InterPro" id="IPR003593">
    <property type="entry name" value="AAA+_ATPase"/>
</dbReference>
<dbReference type="PANTHER" id="PTHR35894">
    <property type="entry name" value="GENERAL SECRETION PATHWAY PROTEIN A-RELATED"/>
    <property type="match status" value="1"/>
</dbReference>
<feature type="domain" description="AAA+ ATPase" evidence="1">
    <location>
        <begin position="42"/>
        <end position="195"/>
    </location>
</feature>
<dbReference type="EMBL" id="JACPSX010000056">
    <property type="protein sequence ID" value="MBI3014118.1"/>
    <property type="molecule type" value="Genomic_DNA"/>
</dbReference>
<name>A0A932GNE4_UNCTE</name>
<dbReference type="Proteomes" id="UP000741360">
    <property type="component" value="Unassembled WGS sequence"/>
</dbReference>
<dbReference type="SMART" id="SM00382">
    <property type="entry name" value="AAA"/>
    <property type="match status" value="1"/>
</dbReference>
<dbReference type="PANTHER" id="PTHR35894:SF1">
    <property type="entry name" value="PHOSPHORIBULOKINASE _ URIDINE KINASE FAMILY"/>
    <property type="match status" value="1"/>
</dbReference>
<dbReference type="AlphaFoldDB" id="A0A932GNE4"/>
<comment type="caution">
    <text evidence="2">The sequence shown here is derived from an EMBL/GenBank/DDBJ whole genome shotgun (WGS) entry which is preliminary data.</text>
</comment>
<sequence length="541" mass="60438">MYKAFFGFKEQPFNISPDPRFLFLSRTHEDAFNQVVYGIRQRLGFIRVVGEVGTGKTILCRHLLSKLADEAATAYIFNPFLSQIELLRAINQDFGLPVAGGESEKQLVEDLNGFLMARQAAGRNAVLILDEAQNLEDKVLEQIRLLSNLETEREKLLQIVLVGQPELEAKLEKVHLRQLDQRIAIRVHLQTLNLEETERYIAHRLSIAGGRGNFQFLPEAFREIFRHTQGVPRKINLLCDRILLLSLVRETRSIDARAVEASAKDLGWRQPSLSGVQFPRFRTPAVLRWGRAAAVLIFLVGAAVLGHEIAGKMDFLGKAVGKLRGEAVTATVSAKAATPGKAEVADADREWRLQRLWSIREQLRLAVLKGGQHLSTAELADQYRMKSMTVTLTDSPPQAIAEPVLMQGWAQGTDRPELWVVSRASGAMLEVYDGQTKELKIEEPHLVPGKPVTLFLFYESRPGEDRILVAGDSGPEIEWLQRQLKELGYYRGAINGLFDEETRAAVKQVQSQHGLDSDGIAGPQTQILLTHLAGRPEKSKG</sequence>
<gene>
    <name evidence="2" type="ORF">HYY65_03410</name>
</gene>
<reference evidence="2" key="1">
    <citation type="submission" date="2020-07" db="EMBL/GenBank/DDBJ databases">
        <title>Huge and variable diversity of episymbiotic CPR bacteria and DPANN archaea in groundwater ecosystems.</title>
        <authorList>
            <person name="He C.Y."/>
            <person name="Keren R."/>
            <person name="Whittaker M."/>
            <person name="Farag I.F."/>
            <person name="Doudna J."/>
            <person name="Cate J.H.D."/>
            <person name="Banfield J.F."/>
        </authorList>
    </citation>
    <scope>NUCLEOTIDE SEQUENCE</scope>
    <source>
        <strain evidence="2">NC_groundwater_717_Ag_S-0.2um_59_8</strain>
    </source>
</reference>
<dbReference type="InterPro" id="IPR027417">
    <property type="entry name" value="P-loop_NTPase"/>
</dbReference>
<dbReference type="Pfam" id="PF01471">
    <property type="entry name" value="PG_binding_1"/>
    <property type="match status" value="1"/>
</dbReference>
<dbReference type="InterPro" id="IPR036365">
    <property type="entry name" value="PGBD-like_sf"/>
</dbReference>
<dbReference type="InterPro" id="IPR002328">
    <property type="entry name" value="ADH_Zn_CS"/>
</dbReference>
<dbReference type="InterPro" id="IPR002477">
    <property type="entry name" value="Peptidoglycan-bd-like"/>
</dbReference>
<proteinExistence type="predicted"/>
<dbReference type="GO" id="GO:0008270">
    <property type="term" value="F:zinc ion binding"/>
    <property type="evidence" value="ECO:0007669"/>
    <property type="project" value="InterPro"/>
</dbReference>
<organism evidence="2 3">
    <name type="scientific">Tectimicrobiota bacterium</name>
    <dbReference type="NCBI Taxonomy" id="2528274"/>
    <lineage>
        <taxon>Bacteria</taxon>
        <taxon>Pseudomonadati</taxon>
        <taxon>Nitrospinota/Tectimicrobiota group</taxon>
        <taxon>Candidatus Tectimicrobiota</taxon>
    </lineage>
</organism>
<accession>A0A932GNE4</accession>
<dbReference type="InterPro" id="IPR049945">
    <property type="entry name" value="AAA_22"/>
</dbReference>
<evidence type="ECO:0000259" key="1">
    <source>
        <dbReference type="SMART" id="SM00382"/>
    </source>
</evidence>
<dbReference type="SUPFAM" id="SSF47090">
    <property type="entry name" value="PGBD-like"/>
    <property type="match status" value="1"/>
</dbReference>
<dbReference type="Pfam" id="PF13401">
    <property type="entry name" value="AAA_22"/>
    <property type="match status" value="1"/>
</dbReference>
<dbReference type="InterPro" id="IPR036366">
    <property type="entry name" value="PGBDSf"/>
</dbReference>
<dbReference type="Gene3D" id="1.10.101.10">
    <property type="entry name" value="PGBD-like superfamily/PGBD"/>
    <property type="match status" value="1"/>
</dbReference>
<dbReference type="SUPFAM" id="SSF52540">
    <property type="entry name" value="P-loop containing nucleoside triphosphate hydrolases"/>
    <property type="match status" value="1"/>
</dbReference>